<dbReference type="PANTHER" id="PTHR43281:SF1">
    <property type="entry name" value="FARNESYL DIPHOSPHATE SYNTHASE"/>
    <property type="match status" value="1"/>
</dbReference>
<keyword evidence="5" id="KW-0460">Magnesium</keyword>
<keyword evidence="6" id="KW-0414">Isoprene biosynthesis</keyword>
<dbReference type="RefSeq" id="WP_041063322.1">
    <property type="nucleotide sequence ID" value="NZ_AP014521.1"/>
</dbReference>
<reference evidence="9" key="1">
    <citation type="submission" date="2013-11" db="EMBL/GenBank/DDBJ databases">
        <title>Symbiont-containing voluminous jelly as an extraordinary maternal gift for overwintering insect nymphs.</title>
        <authorList>
            <person name="Kaiwa N."/>
            <person name="Hosokawa T."/>
            <person name="Nikoh N."/>
            <person name="Meng X.Y."/>
            <person name="Tanahashi M."/>
            <person name="Moriyama M."/>
            <person name="Maeda T."/>
            <person name="Yamaguchi K."/>
            <person name="Shigenobu S."/>
            <person name="Ito M."/>
            <person name="Fukatsu T."/>
        </authorList>
    </citation>
    <scope>NUCLEOTIDE SEQUENCE [LARGE SCALE GENOMIC DNA]</scope>
    <source>
        <strain evidence="9">UwTKB</strain>
    </source>
</reference>
<protein>
    <submittedName>
        <fullName evidence="8">Polyprenyl synthetase</fullName>
    </submittedName>
</protein>
<evidence type="ECO:0000256" key="4">
    <source>
        <dbReference type="ARBA" id="ARBA00022723"/>
    </source>
</evidence>
<dbReference type="FunFam" id="1.10.600.10:FF:000001">
    <property type="entry name" value="Geranylgeranyl diphosphate synthase"/>
    <property type="match status" value="1"/>
</dbReference>
<dbReference type="PANTHER" id="PTHR43281">
    <property type="entry name" value="FARNESYL DIPHOSPHATE SYNTHASE"/>
    <property type="match status" value="1"/>
</dbReference>
<dbReference type="GO" id="GO:0016114">
    <property type="term" value="P:terpenoid biosynthetic process"/>
    <property type="evidence" value="ECO:0007669"/>
    <property type="project" value="UniProtKB-ARBA"/>
</dbReference>
<dbReference type="CDD" id="cd00685">
    <property type="entry name" value="Trans_IPPS_HT"/>
    <property type="match status" value="1"/>
</dbReference>
<dbReference type="PROSITE" id="PS00723">
    <property type="entry name" value="POLYPRENYL_SYNTHASE_1"/>
    <property type="match status" value="1"/>
</dbReference>
<name>A0A090AQX9_9ENTR</name>
<evidence type="ECO:0000256" key="3">
    <source>
        <dbReference type="ARBA" id="ARBA00022679"/>
    </source>
</evidence>
<dbReference type="SUPFAM" id="SSF48576">
    <property type="entry name" value="Terpenoid synthases"/>
    <property type="match status" value="1"/>
</dbReference>
<dbReference type="OrthoDB" id="9805316at2"/>
<sequence>MNFNNFFVIYKKRINQALKNFLAPFFSKKNILSHAIKNQLFPGGKRIRPLLVYAIGEMLKVKIHNLDIPAAAIECMHTYSLIHDDLPSMDNDKFRRGKLTCHAKYGENIAILAGNCLQSLSFSILSDQSMPDVNNKCRIAMISELSKASGIKGMCNGQAYDLFLKKKKITISDLEKIYFYKTGALIHAAINIGMLSAEEKRYHVMPLLKTYAHSISLAFQLVDDILDKDQDTFGTKKNKITYPKLVGIKKTYQKIRILHETALETLEKLSSQSFNTNLLKNIVNFIVMRKK</sequence>
<evidence type="ECO:0000256" key="2">
    <source>
        <dbReference type="ARBA" id="ARBA00006706"/>
    </source>
</evidence>
<comment type="cofactor">
    <cofactor evidence="1">
        <name>Mg(2+)</name>
        <dbReference type="ChEBI" id="CHEBI:18420"/>
    </cofactor>
</comment>
<dbReference type="Proteomes" id="UP000031627">
    <property type="component" value="Chromosome"/>
</dbReference>
<dbReference type="InterPro" id="IPR033749">
    <property type="entry name" value="Polyprenyl_synt_CS"/>
</dbReference>
<keyword evidence="3 7" id="KW-0808">Transferase</keyword>
<comment type="similarity">
    <text evidence="2 7">Belongs to the FPP/GGPP synthase family.</text>
</comment>
<dbReference type="Gene3D" id="1.10.600.10">
    <property type="entry name" value="Farnesyl Diphosphate Synthase"/>
    <property type="match status" value="1"/>
</dbReference>
<evidence type="ECO:0000313" key="8">
    <source>
        <dbReference type="EMBL" id="BAP58757.1"/>
    </source>
</evidence>
<dbReference type="GO" id="GO:0120531">
    <property type="term" value="F:prenyl diphosphate synthase activity"/>
    <property type="evidence" value="ECO:0007669"/>
    <property type="project" value="UniProtKB-ARBA"/>
</dbReference>
<dbReference type="EMBL" id="AP014521">
    <property type="protein sequence ID" value="BAP58757.1"/>
    <property type="molecule type" value="Genomic_DNA"/>
</dbReference>
<dbReference type="HOGENOM" id="CLU_014015_0_1_6"/>
<dbReference type="InterPro" id="IPR008949">
    <property type="entry name" value="Isoprenoid_synthase_dom_sf"/>
</dbReference>
<evidence type="ECO:0000256" key="6">
    <source>
        <dbReference type="ARBA" id="ARBA00023229"/>
    </source>
</evidence>
<keyword evidence="9" id="KW-1185">Reference proteome</keyword>
<keyword evidence="4" id="KW-0479">Metal-binding</keyword>
<proteinExistence type="inferred from homology"/>
<dbReference type="NCBIfam" id="NF007877">
    <property type="entry name" value="PRK10581.1"/>
    <property type="match status" value="1"/>
</dbReference>
<dbReference type="SFLD" id="SFLDS00005">
    <property type="entry name" value="Isoprenoid_Synthase_Type_I"/>
    <property type="match status" value="1"/>
</dbReference>
<dbReference type="InterPro" id="IPR000092">
    <property type="entry name" value="Polyprenyl_synt"/>
</dbReference>
<reference evidence="8 9" key="2">
    <citation type="journal article" date="2014" name="Curr. Biol.">
        <title>Symbiont-Supplemented Maternal Investment Underpinning Host's Ecological Adaptation.</title>
        <authorList>
            <person name="Kaiwa N."/>
            <person name="Hosokawa T."/>
            <person name="Nikoh N."/>
            <person name="Tanahashi M."/>
            <person name="Moriyama M."/>
            <person name="Meng X.Y."/>
            <person name="Maeda T."/>
            <person name="Yamaguchi K."/>
            <person name="Shigenobu S."/>
            <person name="Ito M."/>
            <person name="Fukatsu T."/>
        </authorList>
    </citation>
    <scope>NUCLEOTIDE SEQUENCE [LARGE SCALE GENOMIC DNA]</scope>
    <source>
        <strain evidence="8 9">UwTKB</strain>
    </source>
</reference>
<dbReference type="AlphaFoldDB" id="A0A090AQX9"/>
<dbReference type="SFLD" id="SFLDG01017">
    <property type="entry name" value="Polyprenyl_Transferase_Like"/>
    <property type="match status" value="1"/>
</dbReference>
<evidence type="ECO:0000256" key="1">
    <source>
        <dbReference type="ARBA" id="ARBA00001946"/>
    </source>
</evidence>
<dbReference type="KEGG" id="sbw:TGUWTKB_5310"/>
<dbReference type="Pfam" id="PF00348">
    <property type="entry name" value="polyprenyl_synt"/>
    <property type="match status" value="1"/>
</dbReference>
<evidence type="ECO:0000256" key="7">
    <source>
        <dbReference type="RuleBase" id="RU004466"/>
    </source>
</evidence>
<organism evidence="8 9">
    <name type="scientific">Candidatus Tachikawaea gelatinosa</name>
    <dbReference type="NCBI Taxonomy" id="1410383"/>
    <lineage>
        <taxon>Bacteria</taxon>
        <taxon>Pseudomonadati</taxon>
        <taxon>Pseudomonadota</taxon>
        <taxon>Gammaproteobacteria</taxon>
        <taxon>Enterobacterales</taxon>
        <taxon>Enterobacteriaceae</taxon>
        <taxon>Candidatus Tachikawaea</taxon>
    </lineage>
</organism>
<dbReference type="STRING" id="1410383.TGUWTKB_5310"/>
<dbReference type="GO" id="GO:0008654">
    <property type="term" value="P:phospholipid biosynthetic process"/>
    <property type="evidence" value="ECO:0007669"/>
    <property type="project" value="UniProtKB-ARBA"/>
</dbReference>
<evidence type="ECO:0000256" key="5">
    <source>
        <dbReference type="ARBA" id="ARBA00022842"/>
    </source>
</evidence>
<evidence type="ECO:0000313" key="9">
    <source>
        <dbReference type="Proteomes" id="UP000031627"/>
    </source>
</evidence>
<dbReference type="GO" id="GO:0046872">
    <property type="term" value="F:metal ion binding"/>
    <property type="evidence" value="ECO:0007669"/>
    <property type="project" value="UniProtKB-KW"/>
</dbReference>
<gene>
    <name evidence="8" type="primary">ispA</name>
    <name evidence="8" type="ORF">TGUWTKB_5310</name>
</gene>
<accession>A0A090AQX9</accession>